<evidence type="ECO:0000256" key="1">
    <source>
        <dbReference type="SAM" id="MobiDB-lite"/>
    </source>
</evidence>
<feature type="transmembrane region" description="Helical" evidence="2">
    <location>
        <begin position="120"/>
        <end position="140"/>
    </location>
</feature>
<dbReference type="InParanoid" id="A0A165G4B8"/>
<feature type="compositionally biased region" description="Acidic residues" evidence="1">
    <location>
        <begin position="45"/>
        <end position="54"/>
    </location>
</feature>
<evidence type="ECO:0000313" key="3">
    <source>
        <dbReference type="EMBL" id="KZT57580.1"/>
    </source>
</evidence>
<protein>
    <submittedName>
        <fullName evidence="3">Uncharacterized protein</fullName>
    </submittedName>
</protein>
<evidence type="ECO:0000256" key="2">
    <source>
        <dbReference type="SAM" id="Phobius"/>
    </source>
</evidence>
<dbReference type="OrthoDB" id="10584602at2759"/>
<feature type="region of interest" description="Disordered" evidence="1">
    <location>
        <begin position="438"/>
        <end position="506"/>
    </location>
</feature>
<evidence type="ECO:0000313" key="4">
    <source>
        <dbReference type="Proteomes" id="UP000076842"/>
    </source>
</evidence>
<feature type="compositionally biased region" description="Basic and acidic residues" evidence="1">
    <location>
        <begin position="480"/>
        <end position="489"/>
    </location>
</feature>
<sequence>MRTSNSAGSLDRRADDAADASDASNGWTLWFSEDGGMMMLPMVGELDEGDEGDATESSPSATPTTAPVPTSTSATLTTEPLSTSSRTPSSSSSSSSSSTSSPSAATSSALSSTSSLPHSALPTLIVLLSLAALCTSVWLLTRFCRSRRRRACELEEGAGDGYYPFGAEFGFFKGWSRPATPSLKCGRPGRAESEKSASPVLELPEQARTLSRELSEKHPGMLLHKRLSDGPYPTTLRLPDGYTADDPFSAPAPSPLPAPARTKLTVANLTSRDVSVAGTPSPLASPLPVGLFKSTPRSPWSAQGDVFRSPAVVVSSPTAASDTSLPAAAPAQADGWNSFKASVSSAISSFSSPFSRPSQVHLPDSFTRAVRRSHSVLTTSSDGSIRRARALDRAQMARVISLDREALRRQASPAPTPTHMPMPVPTPSPRMEIAQLQRFPSPSGMPSPHISTPNPFDDEVIRFGSPLSEGGLSRSCSQRSRREGRERLGPRRMPTSSSTYSRASSR</sequence>
<feature type="region of interest" description="Disordered" evidence="1">
    <location>
        <begin position="40"/>
        <end position="113"/>
    </location>
</feature>
<keyword evidence="4" id="KW-1185">Reference proteome</keyword>
<keyword evidence="2" id="KW-0472">Membrane</keyword>
<dbReference type="EMBL" id="KV423961">
    <property type="protein sequence ID" value="KZT57580.1"/>
    <property type="molecule type" value="Genomic_DNA"/>
</dbReference>
<reference evidence="3 4" key="1">
    <citation type="journal article" date="2016" name="Mol. Biol. Evol.">
        <title>Comparative Genomics of Early-Diverging Mushroom-Forming Fungi Provides Insights into the Origins of Lignocellulose Decay Capabilities.</title>
        <authorList>
            <person name="Nagy L.G."/>
            <person name="Riley R."/>
            <person name="Tritt A."/>
            <person name="Adam C."/>
            <person name="Daum C."/>
            <person name="Floudas D."/>
            <person name="Sun H."/>
            <person name="Yadav J.S."/>
            <person name="Pangilinan J."/>
            <person name="Larsson K.H."/>
            <person name="Matsuura K."/>
            <person name="Barry K."/>
            <person name="Labutti K."/>
            <person name="Kuo R."/>
            <person name="Ohm R.A."/>
            <person name="Bhattacharya S.S."/>
            <person name="Shirouzu T."/>
            <person name="Yoshinaga Y."/>
            <person name="Martin F.M."/>
            <person name="Grigoriev I.V."/>
            <person name="Hibbett D.S."/>
        </authorList>
    </citation>
    <scope>NUCLEOTIDE SEQUENCE [LARGE SCALE GENOMIC DNA]</scope>
    <source>
        <strain evidence="3 4">HHB12733</strain>
    </source>
</reference>
<dbReference type="Proteomes" id="UP000076842">
    <property type="component" value="Unassembled WGS sequence"/>
</dbReference>
<proteinExistence type="predicted"/>
<feature type="region of interest" description="Disordered" evidence="1">
    <location>
        <begin position="1"/>
        <end position="28"/>
    </location>
</feature>
<feature type="compositionally biased region" description="Low complexity" evidence="1">
    <location>
        <begin position="55"/>
        <end position="113"/>
    </location>
</feature>
<keyword evidence="2" id="KW-1133">Transmembrane helix</keyword>
<gene>
    <name evidence="3" type="ORF">CALCODRAFT_495976</name>
</gene>
<keyword evidence="2" id="KW-0812">Transmembrane</keyword>
<dbReference type="AlphaFoldDB" id="A0A165G4B8"/>
<organism evidence="3 4">
    <name type="scientific">Calocera cornea HHB12733</name>
    <dbReference type="NCBI Taxonomy" id="1353952"/>
    <lineage>
        <taxon>Eukaryota</taxon>
        <taxon>Fungi</taxon>
        <taxon>Dikarya</taxon>
        <taxon>Basidiomycota</taxon>
        <taxon>Agaricomycotina</taxon>
        <taxon>Dacrymycetes</taxon>
        <taxon>Dacrymycetales</taxon>
        <taxon>Dacrymycetaceae</taxon>
        <taxon>Calocera</taxon>
    </lineage>
</organism>
<name>A0A165G4B8_9BASI</name>
<accession>A0A165G4B8</accession>
<feature type="compositionally biased region" description="Low complexity" evidence="1">
    <location>
        <begin position="491"/>
        <end position="506"/>
    </location>
</feature>